<dbReference type="EMBL" id="AP028907">
    <property type="protein sequence ID" value="BES80805.1"/>
    <property type="molecule type" value="Genomic_DNA"/>
</dbReference>
<dbReference type="InterPro" id="IPR043472">
    <property type="entry name" value="Macro_dom-like"/>
</dbReference>
<dbReference type="PANTHER" id="PTHR11106:SF111">
    <property type="entry name" value="MACRO DOMAIN-CONTAINING PROTEIN"/>
    <property type="match status" value="1"/>
</dbReference>
<dbReference type="Pfam" id="PF01661">
    <property type="entry name" value="Macro"/>
    <property type="match status" value="1"/>
</dbReference>
<keyword evidence="3" id="KW-1185">Reference proteome</keyword>
<dbReference type="Gene3D" id="3.40.220.10">
    <property type="entry name" value="Leucine Aminopeptidase, subunit E, domain 1"/>
    <property type="match status" value="1"/>
</dbReference>
<evidence type="ECO:0000313" key="3">
    <source>
        <dbReference type="Proteomes" id="UP001341135"/>
    </source>
</evidence>
<evidence type="ECO:0000313" key="2">
    <source>
        <dbReference type="EMBL" id="BES80805.1"/>
    </source>
</evidence>
<evidence type="ECO:0000259" key="1">
    <source>
        <dbReference type="PROSITE" id="PS51154"/>
    </source>
</evidence>
<organism evidence="2 3">
    <name type="scientific">Pyrodictium abyssi</name>
    <dbReference type="NCBI Taxonomy" id="54256"/>
    <lineage>
        <taxon>Archaea</taxon>
        <taxon>Thermoproteota</taxon>
        <taxon>Thermoprotei</taxon>
        <taxon>Desulfurococcales</taxon>
        <taxon>Pyrodictiaceae</taxon>
        <taxon>Pyrodictium</taxon>
    </lineage>
</organism>
<gene>
    <name evidence="2" type="ORF">PABY_03720</name>
</gene>
<dbReference type="PROSITE" id="PS51154">
    <property type="entry name" value="MACRO"/>
    <property type="match status" value="1"/>
</dbReference>
<feature type="domain" description="Macro" evidence="1">
    <location>
        <begin position="5"/>
        <end position="185"/>
    </location>
</feature>
<protein>
    <recommendedName>
        <fullName evidence="1">Macro domain-containing protein</fullName>
    </recommendedName>
</protein>
<reference evidence="2 3" key="1">
    <citation type="submission" date="2023-09" db="EMBL/GenBank/DDBJ databases">
        <title>Pyrofollis japonicus gen. nov. sp. nov., a novel member of the family Pyrodictiaceae isolated from the Iheya North hydrothermal field.</title>
        <authorList>
            <person name="Miyazaki U."/>
            <person name="Sanari M."/>
            <person name="Tame A."/>
            <person name="Kitajima M."/>
            <person name="Okamoto A."/>
            <person name="Sawayama S."/>
            <person name="Miyazaki J."/>
            <person name="Takai K."/>
            <person name="Nakagawa S."/>
        </authorList>
    </citation>
    <scope>NUCLEOTIDE SEQUENCE [LARGE SCALE GENOMIC DNA]</scope>
    <source>
        <strain evidence="2 3">AV2</strain>
    </source>
</reference>
<dbReference type="SUPFAM" id="SSF52949">
    <property type="entry name" value="Macro domain-like"/>
    <property type="match status" value="1"/>
</dbReference>
<dbReference type="RefSeq" id="WP_338251351.1">
    <property type="nucleotide sequence ID" value="NZ_AP028907.1"/>
</dbReference>
<dbReference type="GeneID" id="89288403"/>
<sequence>MTTGIEVVREITCNNRRILVAKGDITTVECDAVVNPANSLMYMGGGVAGALRRAAGKEVEEEARKHAPVPVGKAIVTGAGRLEPRIKMIIHAPTMERPAMRTTTGKVEKATRAALKVGAEKEVDCIAFPAMGAGVGGLEARDSLAAMLSALDEHWKTTEAPKTVIFIAYSDKDLKQFLEVLERARLESCSVIEKDNQ</sequence>
<proteinExistence type="predicted"/>
<dbReference type="Proteomes" id="UP001341135">
    <property type="component" value="Chromosome"/>
</dbReference>
<accession>A0ABM8ITC5</accession>
<dbReference type="InterPro" id="IPR002589">
    <property type="entry name" value="Macro_dom"/>
</dbReference>
<dbReference type="PANTHER" id="PTHR11106">
    <property type="entry name" value="GANGLIOSIDE INDUCED DIFFERENTIATION ASSOCIATED PROTEIN 2-RELATED"/>
    <property type="match status" value="1"/>
</dbReference>
<dbReference type="SMART" id="SM00506">
    <property type="entry name" value="A1pp"/>
    <property type="match status" value="1"/>
</dbReference>
<name>A0ABM8ITC5_9CREN</name>